<dbReference type="EMBL" id="MU005569">
    <property type="protein sequence ID" value="KAF2691693.1"/>
    <property type="molecule type" value="Genomic_DNA"/>
</dbReference>
<protein>
    <submittedName>
        <fullName evidence="2">HET-domain-containing protein</fullName>
    </submittedName>
</protein>
<accession>A0A6G1JNF8</accession>
<dbReference type="Proteomes" id="UP000799291">
    <property type="component" value="Unassembled WGS sequence"/>
</dbReference>
<dbReference type="OrthoDB" id="5125733at2759"/>
<dbReference type="Pfam" id="PF06985">
    <property type="entry name" value="HET"/>
    <property type="match status" value="1"/>
</dbReference>
<dbReference type="PANTHER" id="PTHR33112">
    <property type="entry name" value="DOMAIN PROTEIN, PUTATIVE-RELATED"/>
    <property type="match status" value="1"/>
</dbReference>
<evidence type="ECO:0000313" key="3">
    <source>
        <dbReference type="Proteomes" id="UP000799291"/>
    </source>
</evidence>
<sequence>MRELKSSSDLRCPLCRAILSTPIHYEKDTLLADDDEPLGIVLDIDPSKGPRPVLSVTFYAVANAQRVARIPRRMVAACESLLEDDDLASTLERCSQLENNNTGSDATFELASYWLHRCLSEHKQCRMSSDENELPFMPTRLLDVSNNAIRLIETKDLIGTDLNDRVYLSLSHCWGLVPIIRTLQENYEAHLTNIDPAKLSKTFREAVHVTRKLRFRYIWIDSLCIIQDSASDWAAEAATMCDVYRNATLKIAAAHAGSGDVGCFKDRDGLLQFPFVAELALPATRDASSTKPRHILLTSYGRIEGVGAPEPPLYGRAWVLQEQLLSPRMLIFDGNLIRWECVCGHGNERTPTGGMSRHIGLQKDIRAGIFSTTDFFDMLDDNPGKVSGARIKLLHWCDAVMDYTHRGMTKASDRLVALDGIAQALRMKTKRKYYAGLWSQDLWMGLLWSISHEDEYTPTTMASFDLERNKHVRHDEDLAPSWSWASVTVPVVYLVPTIIYLDHVCEILSTHVSGTPAKQSGRLEMRGHIRTGYVDAIYPYAIQEAAAVAPNRTCKRPTATKNSNTMSYRGRSFHPADYFIFSETNPSSTFSRLSSNWRFVRGTFRPDEIIAPNTQLSFIAIAQQHNAHKPDKFVNSHDSIDPLQVWSLALLPTGRAEGEYRRVGYAMWEDCTWYGYMCGHGTRLGRTMEKAGDWRGLFSMGDLETLGWSRPVDGQGVHEHMYESGALPKMDRYHKDVAVEEKVIVIV</sequence>
<keyword evidence="3" id="KW-1185">Reference proteome</keyword>
<proteinExistence type="predicted"/>
<dbReference type="AlphaFoldDB" id="A0A6G1JNF8"/>
<dbReference type="PANTHER" id="PTHR33112:SF16">
    <property type="entry name" value="HETEROKARYON INCOMPATIBILITY DOMAIN-CONTAINING PROTEIN"/>
    <property type="match status" value="1"/>
</dbReference>
<organism evidence="2 3">
    <name type="scientific">Lentithecium fluviatile CBS 122367</name>
    <dbReference type="NCBI Taxonomy" id="1168545"/>
    <lineage>
        <taxon>Eukaryota</taxon>
        <taxon>Fungi</taxon>
        <taxon>Dikarya</taxon>
        <taxon>Ascomycota</taxon>
        <taxon>Pezizomycotina</taxon>
        <taxon>Dothideomycetes</taxon>
        <taxon>Pleosporomycetidae</taxon>
        <taxon>Pleosporales</taxon>
        <taxon>Massarineae</taxon>
        <taxon>Lentitheciaceae</taxon>
        <taxon>Lentithecium</taxon>
    </lineage>
</organism>
<name>A0A6G1JNF8_9PLEO</name>
<dbReference type="InterPro" id="IPR010730">
    <property type="entry name" value="HET"/>
</dbReference>
<reference evidence="2" key="1">
    <citation type="journal article" date="2020" name="Stud. Mycol.">
        <title>101 Dothideomycetes genomes: a test case for predicting lifestyles and emergence of pathogens.</title>
        <authorList>
            <person name="Haridas S."/>
            <person name="Albert R."/>
            <person name="Binder M."/>
            <person name="Bloem J."/>
            <person name="Labutti K."/>
            <person name="Salamov A."/>
            <person name="Andreopoulos B."/>
            <person name="Baker S."/>
            <person name="Barry K."/>
            <person name="Bills G."/>
            <person name="Bluhm B."/>
            <person name="Cannon C."/>
            <person name="Castanera R."/>
            <person name="Culley D."/>
            <person name="Daum C."/>
            <person name="Ezra D."/>
            <person name="Gonzalez J."/>
            <person name="Henrissat B."/>
            <person name="Kuo A."/>
            <person name="Liang C."/>
            <person name="Lipzen A."/>
            <person name="Lutzoni F."/>
            <person name="Magnuson J."/>
            <person name="Mondo S."/>
            <person name="Nolan M."/>
            <person name="Ohm R."/>
            <person name="Pangilinan J."/>
            <person name="Park H.-J."/>
            <person name="Ramirez L."/>
            <person name="Alfaro M."/>
            <person name="Sun H."/>
            <person name="Tritt A."/>
            <person name="Yoshinaga Y."/>
            <person name="Zwiers L.-H."/>
            <person name="Turgeon B."/>
            <person name="Goodwin S."/>
            <person name="Spatafora J."/>
            <person name="Crous P."/>
            <person name="Grigoriev I."/>
        </authorList>
    </citation>
    <scope>NUCLEOTIDE SEQUENCE</scope>
    <source>
        <strain evidence="2">CBS 122367</strain>
    </source>
</reference>
<evidence type="ECO:0000259" key="1">
    <source>
        <dbReference type="Pfam" id="PF06985"/>
    </source>
</evidence>
<evidence type="ECO:0000313" key="2">
    <source>
        <dbReference type="EMBL" id="KAF2691693.1"/>
    </source>
</evidence>
<feature type="domain" description="Heterokaryon incompatibility" evidence="1">
    <location>
        <begin position="167"/>
        <end position="322"/>
    </location>
</feature>
<gene>
    <name evidence="2" type="ORF">K458DRAFT_325246</name>
</gene>